<dbReference type="InterPro" id="IPR017972">
    <property type="entry name" value="Cyt_P450_CS"/>
</dbReference>
<dbReference type="PANTHER" id="PTHR24303:SF31">
    <property type="entry name" value="CYTOCHROME P450 307A1-RELATED"/>
    <property type="match status" value="1"/>
</dbReference>
<evidence type="ECO:0000256" key="6">
    <source>
        <dbReference type="PIRSR" id="PIRSR602401-1"/>
    </source>
</evidence>
<gene>
    <name evidence="8" type="ORF">ACN42_g11714</name>
</gene>
<dbReference type="STRING" id="48697.A0A101M812"/>
<dbReference type="PROSITE" id="PS00086">
    <property type="entry name" value="CYTOCHROME_P450"/>
    <property type="match status" value="1"/>
</dbReference>
<protein>
    <recommendedName>
        <fullName evidence="10">Cytochrome P450</fullName>
    </recommendedName>
</protein>
<evidence type="ECO:0008006" key="10">
    <source>
        <dbReference type="Google" id="ProtNLM"/>
    </source>
</evidence>
<keyword evidence="3 7" id="KW-0560">Oxidoreductase</keyword>
<dbReference type="PANTHER" id="PTHR24303">
    <property type="entry name" value="HEME-BINDING MONOOXYGENASE FAMILY"/>
    <property type="match status" value="1"/>
</dbReference>
<dbReference type="GO" id="GO:0043386">
    <property type="term" value="P:mycotoxin biosynthetic process"/>
    <property type="evidence" value="ECO:0007669"/>
    <property type="project" value="UniProtKB-ARBA"/>
</dbReference>
<dbReference type="Pfam" id="PF00067">
    <property type="entry name" value="p450"/>
    <property type="match status" value="1"/>
</dbReference>
<evidence type="ECO:0000313" key="8">
    <source>
        <dbReference type="EMBL" id="KUM55545.1"/>
    </source>
</evidence>
<organism evidence="8 9">
    <name type="scientific">Penicillium freii</name>
    <dbReference type="NCBI Taxonomy" id="48697"/>
    <lineage>
        <taxon>Eukaryota</taxon>
        <taxon>Fungi</taxon>
        <taxon>Dikarya</taxon>
        <taxon>Ascomycota</taxon>
        <taxon>Pezizomycotina</taxon>
        <taxon>Eurotiomycetes</taxon>
        <taxon>Eurotiomycetidae</taxon>
        <taxon>Eurotiales</taxon>
        <taxon>Aspergillaceae</taxon>
        <taxon>Penicillium</taxon>
    </lineage>
</organism>
<keyword evidence="5 7" id="KW-0503">Monooxygenase</keyword>
<evidence type="ECO:0000313" key="9">
    <source>
        <dbReference type="Proteomes" id="UP000055045"/>
    </source>
</evidence>
<dbReference type="Proteomes" id="UP000055045">
    <property type="component" value="Unassembled WGS sequence"/>
</dbReference>
<evidence type="ECO:0000256" key="7">
    <source>
        <dbReference type="RuleBase" id="RU000461"/>
    </source>
</evidence>
<evidence type="ECO:0000256" key="2">
    <source>
        <dbReference type="ARBA" id="ARBA00022723"/>
    </source>
</evidence>
<dbReference type="CDD" id="cd20615">
    <property type="entry name" value="CYP_GliC-like"/>
    <property type="match status" value="1"/>
</dbReference>
<dbReference type="SUPFAM" id="SSF48264">
    <property type="entry name" value="Cytochrome P450"/>
    <property type="match status" value="1"/>
</dbReference>
<evidence type="ECO:0000256" key="1">
    <source>
        <dbReference type="ARBA" id="ARBA00001971"/>
    </source>
</evidence>
<dbReference type="GO" id="GO:0004497">
    <property type="term" value="F:monooxygenase activity"/>
    <property type="evidence" value="ECO:0007669"/>
    <property type="project" value="UniProtKB-KW"/>
</dbReference>
<keyword evidence="4 6" id="KW-0408">Iron</keyword>
<dbReference type="OrthoDB" id="2789670at2759"/>
<dbReference type="InterPro" id="IPR002401">
    <property type="entry name" value="Cyt_P450_E_grp-I"/>
</dbReference>
<dbReference type="InterPro" id="IPR001128">
    <property type="entry name" value="Cyt_P450"/>
</dbReference>
<evidence type="ECO:0000256" key="4">
    <source>
        <dbReference type="ARBA" id="ARBA00023004"/>
    </source>
</evidence>
<dbReference type="EMBL" id="LLXE01000815">
    <property type="protein sequence ID" value="KUM55545.1"/>
    <property type="molecule type" value="Genomic_DNA"/>
</dbReference>
<dbReference type="GO" id="GO:0005506">
    <property type="term" value="F:iron ion binding"/>
    <property type="evidence" value="ECO:0007669"/>
    <property type="project" value="InterPro"/>
</dbReference>
<accession>A0A101M812</accession>
<dbReference type="AlphaFoldDB" id="A0A101M812"/>
<reference evidence="8 9" key="1">
    <citation type="submission" date="2015-10" db="EMBL/GenBank/DDBJ databases">
        <title>Genome sequencing of Penicillium freii.</title>
        <authorList>
            <person name="Nguyen H.D."/>
            <person name="Visagie C.M."/>
            <person name="Seifert K.A."/>
        </authorList>
    </citation>
    <scope>NUCLEOTIDE SEQUENCE [LARGE SCALE GENOMIC DNA]</scope>
    <source>
        <strain evidence="8 9">DAOM 242723</strain>
    </source>
</reference>
<feature type="binding site" description="axial binding residue" evidence="6">
    <location>
        <position position="459"/>
    </location>
    <ligand>
        <name>heme</name>
        <dbReference type="ChEBI" id="CHEBI:30413"/>
    </ligand>
    <ligandPart>
        <name>Fe</name>
        <dbReference type="ChEBI" id="CHEBI:18248"/>
    </ligandPart>
</feature>
<comment type="similarity">
    <text evidence="7">Belongs to the cytochrome P450 family.</text>
</comment>
<dbReference type="PRINTS" id="PR00463">
    <property type="entry name" value="EP450I"/>
</dbReference>
<dbReference type="InterPro" id="IPR036396">
    <property type="entry name" value="Cyt_P450_sf"/>
</dbReference>
<dbReference type="GO" id="GO:0020037">
    <property type="term" value="F:heme binding"/>
    <property type="evidence" value="ECO:0007669"/>
    <property type="project" value="InterPro"/>
</dbReference>
<name>A0A101M812_PENFR</name>
<keyword evidence="9" id="KW-1185">Reference proteome</keyword>
<evidence type="ECO:0000256" key="5">
    <source>
        <dbReference type="ARBA" id="ARBA00023033"/>
    </source>
</evidence>
<comment type="caution">
    <text evidence="8">The sequence shown here is derived from an EMBL/GenBank/DDBJ whole genome shotgun (WGS) entry which is preliminary data.</text>
</comment>
<comment type="cofactor">
    <cofactor evidence="1 6">
        <name>heme</name>
        <dbReference type="ChEBI" id="CHEBI:30413"/>
    </cofactor>
</comment>
<evidence type="ECO:0000256" key="3">
    <source>
        <dbReference type="ARBA" id="ARBA00023002"/>
    </source>
</evidence>
<keyword evidence="6 7" id="KW-0349">Heme</keyword>
<sequence>MDHMIANSELVLPSVVLASIALFIFRALDPNTVANSIVSYVINKYLNWRYPIWSADGTRPIPTVSYKFPNGKESAKFLHGETVSCEWAKKYGPIYRIWTGLQPEIVLTRPEDIKTTYRDSDTHLKAGDLNAGWVLGELIGDGVGMLSGPDWKRVHTVVAPAFAQKASVYVPTVMARVERHFTAIEKTRMQGPRKEFLLKTAEDLNAIPFWIMSDIVYGQLPSAMEAELTDMIKLRNELWSYTFKGGWSLFSISKLCSPGIRNKLKMFDRRWDEFNDLAYDHVCSQGKTSMPIQDLYKAEHAGRVKRSEFLHSLSESLFTNIDVTMGTYTWILILLAIHPEIQTELREEINQAQAEGTTEAWHRYLSSNTTLLACCIMESGRLRPIANYTYPQYLPKDRVVAGYSIPKSTYFIIDTNALNRRDPGWGDNAEQFQPSRFMNRPGSEHRYRLWRFGFGARQCLAQALADTMLKGLIVHIIARYKVSIPGGLAKEEDWKTRKEDTWFSMAENAVLCEEI</sequence>
<dbReference type="Gene3D" id="1.10.630.10">
    <property type="entry name" value="Cytochrome P450"/>
    <property type="match status" value="1"/>
</dbReference>
<proteinExistence type="inferred from homology"/>
<dbReference type="GO" id="GO:0016705">
    <property type="term" value="F:oxidoreductase activity, acting on paired donors, with incorporation or reduction of molecular oxygen"/>
    <property type="evidence" value="ECO:0007669"/>
    <property type="project" value="InterPro"/>
</dbReference>
<keyword evidence="2 6" id="KW-0479">Metal-binding</keyword>